<keyword evidence="1 2" id="KW-0238">DNA-binding</keyword>
<dbReference type="InterPro" id="IPR001647">
    <property type="entry name" value="HTH_TetR"/>
</dbReference>
<reference evidence="5 6" key="1">
    <citation type="submission" date="2019-06" db="EMBL/GenBank/DDBJ databases">
        <title>Sequencing the genomes of 1000 actinobacteria strains.</title>
        <authorList>
            <person name="Klenk H.-P."/>
        </authorList>
    </citation>
    <scope>NUCLEOTIDE SEQUENCE [LARGE SCALE GENOMIC DNA]</scope>
    <source>
        <strain evidence="5 6">DSM 25218</strain>
    </source>
</reference>
<evidence type="ECO:0000256" key="3">
    <source>
        <dbReference type="SAM" id="MobiDB-lite"/>
    </source>
</evidence>
<dbReference type="RefSeq" id="WP_141782068.1">
    <property type="nucleotide sequence ID" value="NZ_VFOV01000001.1"/>
</dbReference>
<name>A0A543ACI0_9ACTN</name>
<dbReference type="Proteomes" id="UP000320209">
    <property type="component" value="Unassembled WGS sequence"/>
</dbReference>
<comment type="caution">
    <text evidence="5">The sequence shown here is derived from an EMBL/GenBank/DDBJ whole genome shotgun (WGS) entry which is preliminary data.</text>
</comment>
<gene>
    <name evidence="5" type="ORF">FB381_4218</name>
</gene>
<feature type="region of interest" description="Disordered" evidence="3">
    <location>
        <begin position="1"/>
        <end position="22"/>
    </location>
</feature>
<feature type="DNA-binding region" description="H-T-H motif" evidence="2">
    <location>
        <begin position="49"/>
        <end position="68"/>
    </location>
</feature>
<keyword evidence="6" id="KW-1185">Reference proteome</keyword>
<dbReference type="Pfam" id="PF00440">
    <property type="entry name" value="TetR_N"/>
    <property type="match status" value="1"/>
</dbReference>
<evidence type="ECO:0000313" key="5">
    <source>
        <dbReference type="EMBL" id="TQL70288.1"/>
    </source>
</evidence>
<dbReference type="PRINTS" id="PR00455">
    <property type="entry name" value="HTHTETR"/>
</dbReference>
<dbReference type="GO" id="GO:0000976">
    <property type="term" value="F:transcription cis-regulatory region binding"/>
    <property type="evidence" value="ECO:0007669"/>
    <property type="project" value="TreeGrafter"/>
</dbReference>
<evidence type="ECO:0000259" key="4">
    <source>
        <dbReference type="PROSITE" id="PS50977"/>
    </source>
</evidence>
<dbReference type="PANTHER" id="PTHR30055:SF226">
    <property type="entry name" value="HTH-TYPE TRANSCRIPTIONAL REGULATOR PKSA"/>
    <property type="match status" value="1"/>
</dbReference>
<sequence length="230" mass="25448">MPATMTRTGRPGVPGRPRHTGQIATGSAREDILDHAACLFTSRGYAGTSTRDIAEAVGIRQSSLYYHFADKGEILSELLDQTIRPMTDKVKEIEGLAADHGWATVLYVLVLLDAHTLAVAPHNAGMLPRLPDVARQPLFERSKAVRRELIDAYDRIASHLTDHKRHHDLRLGNVLLQLVEVVVSIRRTGDTLTDTKRHAIAASALRICDVHEDQIWTVAITAERLVGQFT</sequence>
<accession>A0A543ACI0</accession>
<dbReference type="SUPFAM" id="SSF46689">
    <property type="entry name" value="Homeodomain-like"/>
    <property type="match status" value="1"/>
</dbReference>
<evidence type="ECO:0000256" key="1">
    <source>
        <dbReference type="ARBA" id="ARBA00023125"/>
    </source>
</evidence>
<dbReference type="EMBL" id="VFOV01000001">
    <property type="protein sequence ID" value="TQL70288.1"/>
    <property type="molecule type" value="Genomic_DNA"/>
</dbReference>
<dbReference type="PROSITE" id="PS50977">
    <property type="entry name" value="HTH_TETR_2"/>
    <property type="match status" value="1"/>
</dbReference>
<dbReference type="InterPro" id="IPR050109">
    <property type="entry name" value="HTH-type_TetR-like_transc_reg"/>
</dbReference>
<dbReference type="PANTHER" id="PTHR30055">
    <property type="entry name" value="HTH-TYPE TRANSCRIPTIONAL REGULATOR RUTR"/>
    <property type="match status" value="1"/>
</dbReference>
<dbReference type="GO" id="GO:0003700">
    <property type="term" value="F:DNA-binding transcription factor activity"/>
    <property type="evidence" value="ECO:0007669"/>
    <property type="project" value="TreeGrafter"/>
</dbReference>
<evidence type="ECO:0000313" key="6">
    <source>
        <dbReference type="Proteomes" id="UP000320209"/>
    </source>
</evidence>
<evidence type="ECO:0000256" key="2">
    <source>
        <dbReference type="PROSITE-ProRule" id="PRU00335"/>
    </source>
</evidence>
<dbReference type="AlphaFoldDB" id="A0A543ACI0"/>
<proteinExistence type="predicted"/>
<feature type="domain" description="HTH tetR-type" evidence="4">
    <location>
        <begin position="26"/>
        <end position="86"/>
    </location>
</feature>
<dbReference type="InterPro" id="IPR009057">
    <property type="entry name" value="Homeodomain-like_sf"/>
</dbReference>
<organism evidence="5 6">
    <name type="scientific">Nocardioides albertanoniae</name>
    <dbReference type="NCBI Taxonomy" id="1175486"/>
    <lineage>
        <taxon>Bacteria</taxon>
        <taxon>Bacillati</taxon>
        <taxon>Actinomycetota</taxon>
        <taxon>Actinomycetes</taxon>
        <taxon>Propionibacteriales</taxon>
        <taxon>Nocardioidaceae</taxon>
        <taxon>Nocardioides</taxon>
    </lineage>
</organism>
<feature type="compositionally biased region" description="Low complexity" evidence="3">
    <location>
        <begin position="1"/>
        <end position="15"/>
    </location>
</feature>
<dbReference type="OrthoDB" id="2356263at2"/>
<protein>
    <submittedName>
        <fullName evidence="5">TetR family transcriptional regulator</fullName>
    </submittedName>
</protein>
<dbReference type="Gene3D" id="1.10.357.10">
    <property type="entry name" value="Tetracycline Repressor, domain 2"/>
    <property type="match status" value="1"/>
</dbReference>